<dbReference type="PRINTS" id="PR00252">
    <property type="entry name" value="NRIONCHANNEL"/>
</dbReference>
<dbReference type="GO" id="GO:0045211">
    <property type="term" value="C:postsynaptic membrane"/>
    <property type="evidence" value="ECO:0007669"/>
    <property type="project" value="UniProtKB-SubCell"/>
</dbReference>
<protein>
    <recommendedName>
        <fullName evidence="13">Neurotransmitter-gated ion-channel ligand-binding domain-containing protein</fullName>
    </recommendedName>
</protein>
<dbReference type="AlphaFoldDB" id="A0A3P6SKQ4"/>
<dbReference type="GO" id="GO:0004888">
    <property type="term" value="F:transmembrane signaling receptor activity"/>
    <property type="evidence" value="ECO:0007669"/>
    <property type="project" value="InterPro"/>
</dbReference>
<evidence type="ECO:0000256" key="10">
    <source>
        <dbReference type="ARBA" id="ARBA00023303"/>
    </source>
</evidence>
<gene>
    <name evidence="14" type="ORF">CGOC_LOCUS2989</name>
</gene>
<evidence type="ECO:0000256" key="1">
    <source>
        <dbReference type="ARBA" id="ARBA00022448"/>
    </source>
</evidence>
<keyword evidence="7" id="KW-0675">Receptor</keyword>
<comment type="similarity">
    <text evidence="12">Belongs to the ligand-gated ion channel (TC 1.A.9) family.</text>
</comment>
<evidence type="ECO:0000313" key="14">
    <source>
        <dbReference type="EMBL" id="VDK54348.1"/>
    </source>
</evidence>
<evidence type="ECO:0000256" key="2">
    <source>
        <dbReference type="ARBA" id="ARBA00022475"/>
    </source>
</evidence>
<dbReference type="EMBL" id="UYRV01007158">
    <property type="protein sequence ID" value="VDK54348.1"/>
    <property type="molecule type" value="Genomic_DNA"/>
</dbReference>
<keyword evidence="15" id="KW-1185">Reference proteome</keyword>
<keyword evidence="5 12" id="KW-0406">Ion transport</keyword>
<name>A0A3P6SKQ4_CYLGO</name>
<dbReference type="PROSITE" id="PS00236">
    <property type="entry name" value="NEUROTR_ION_CHANNEL"/>
    <property type="match status" value="1"/>
</dbReference>
<keyword evidence="1 12" id="KW-0813">Transport</keyword>
<sequence length="149" mass="17487">MQWFDYKLTWDPARWGGIRKLHIPSDQIWIPDILLYNYADGEPHISIMSDALVYYNGLIVWKPPSIYKSVCYINIEYFPYDSQNCELKFGGWSYNGFLLDVRQLPTKVEKNTSTRKLAWISPVFIISFNEFTRLSLTMTSSLTSKLHAF</sequence>
<dbReference type="OrthoDB" id="5975154at2759"/>
<accession>A0A3P6SKQ4</accession>
<evidence type="ECO:0000256" key="11">
    <source>
        <dbReference type="ARBA" id="ARBA00034104"/>
    </source>
</evidence>
<organism evidence="14 15">
    <name type="scientific">Cylicostephanus goldi</name>
    <name type="common">Nematode worm</name>
    <dbReference type="NCBI Taxonomy" id="71465"/>
    <lineage>
        <taxon>Eukaryota</taxon>
        <taxon>Metazoa</taxon>
        <taxon>Ecdysozoa</taxon>
        <taxon>Nematoda</taxon>
        <taxon>Chromadorea</taxon>
        <taxon>Rhabditida</taxon>
        <taxon>Rhabditina</taxon>
        <taxon>Rhabditomorpha</taxon>
        <taxon>Strongyloidea</taxon>
        <taxon>Strongylidae</taxon>
        <taxon>Cylicostephanus</taxon>
    </lineage>
</organism>
<proteinExistence type="inferred from homology"/>
<evidence type="ECO:0000313" key="15">
    <source>
        <dbReference type="Proteomes" id="UP000271889"/>
    </source>
</evidence>
<dbReference type="InterPro" id="IPR006202">
    <property type="entry name" value="Neur_chan_lig-bd"/>
</dbReference>
<keyword evidence="2" id="KW-1003">Cell membrane</keyword>
<dbReference type="Proteomes" id="UP000271889">
    <property type="component" value="Unassembled WGS sequence"/>
</dbReference>
<dbReference type="SUPFAM" id="SSF63712">
    <property type="entry name" value="Nicotinic receptor ligand binding domain-like"/>
    <property type="match status" value="1"/>
</dbReference>
<keyword evidence="6" id="KW-0472">Membrane</keyword>
<dbReference type="InterPro" id="IPR036734">
    <property type="entry name" value="Neur_chan_lig-bd_sf"/>
</dbReference>
<keyword evidence="3" id="KW-0812">Transmembrane</keyword>
<dbReference type="Gene3D" id="2.70.170.10">
    <property type="entry name" value="Neurotransmitter-gated ion-channel ligand-binding domain"/>
    <property type="match status" value="1"/>
</dbReference>
<evidence type="ECO:0000259" key="13">
    <source>
        <dbReference type="Pfam" id="PF02931"/>
    </source>
</evidence>
<evidence type="ECO:0000256" key="7">
    <source>
        <dbReference type="ARBA" id="ARBA00023170"/>
    </source>
</evidence>
<dbReference type="PANTHER" id="PTHR18945">
    <property type="entry name" value="NEUROTRANSMITTER GATED ION CHANNEL"/>
    <property type="match status" value="1"/>
</dbReference>
<keyword evidence="4" id="KW-0770">Synapse</keyword>
<evidence type="ECO:0000256" key="5">
    <source>
        <dbReference type="ARBA" id="ARBA00023065"/>
    </source>
</evidence>
<keyword evidence="10 12" id="KW-0407">Ion channel</keyword>
<evidence type="ECO:0000256" key="8">
    <source>
        <dbReference type="ARBA" id="ARBA00023257"/>
    </source>
</evidence>
<dbReference type="Pfam" id="PF02931">
    <property type="entry name" value="Neur_chan_LBD"/>
    <property type="match status" value="1"/>
</dbReference>
<reference evidence="14 15" key="1">
    <citation type="submission" date="2018-11" db="EMBL/GenBank/DDBJ databases">
        <authorList>
            <consortium name="Pathogen Informatics"/>
        </authorList>
    </citation>
    <scope>NUCLEOTIDE SEQUENCE [LARGE SCALE GENOMIC DNA]</scope>
</reference>
<dbReference type="GO" id="GO:0022848">
    <property type="term" value="F:acetylcholine-gated monoatomic cation-selective channel activity"/>
    <property type="evidence" value="ECO:0007669"/>
    <property type="project" value="InterPro"/>
</dbReference>
<keyword evidence="9" id="KW-1071">Ligand-gated ion channel</keyword>
<keyword evidence="8" id="KW-0628">Postsynaptic cell membrane</keyword>
<dbReference type="InterPro" id="IPR002394">
    <property type="entry name" value="Nicotinic_acetylcholine_rcpt"/>
</dbReference>
<evidence type="ECO:0000256" key="12">
    <source>
        <dbReference type="RuleBase" id="RU000687"/>
    </source>
</evidence>
<dbReference type="PRINTS" id="PR00254">
    <property type="entry name" value="NICOTINICR"/>
</dbReference>
<evidence type="ECO:0000256" key="3">
    <source>
        <dbReference type="ARBA" id="ARBA00022692"/>
    </source>
</evidence>
<evidence type="ECO:0000256" key="4">
    <source>
        <dbReference type="ARBA" id="ARBA00023018"/>
    </source>
</evidence>
<dbReference type="InterPro" id="IPR006201">
    <property type="entry name" value="Neur_channel"/>
</dbReference>
<feature type="domain" description="Neurotransmitter-gated ion-channel ligand-binding" evidence="13">
    <location>
        <begin position="1"/>
        <end position="108"/>
    </location>
</feature>
<comment type="subcellular location">
    <subcellularLocation>
        <location evidence="11">Postsynaptic cell membrane</location>
        <topology evidence="11">Multi-pass membrane protein</topology>
    </subcellularLocation>
</comment>
<evidence type="ECO:0000256" key="6">
    <source>
        <dbReference type="ARBA" id="ARBA00023136"/>
    </source>
</evidence>
<dbReference type="InterPro" id="IPR018000">
    <property type="entry name" value="Neurotransmitter_ion_chnl_CS"/>
</dbReference>
<evidence type="ECO:0000256" key="9">
    <source>
        <dbReference type="ARBA" id="ARBA00023286"/>
    </source>
</evidence>